<feature type="compositionally biased region" description="Basic and acidic residues" evidence="4">
    <location>
        <begin position="120"/>
        <end position="131"/>
    </location>
</feature>
<evidence type="ECO:0000256" key="3">
    <source>
        <dbReference type="ARBA" id="ARBA00023288"/>
    </source>
</evidence>
<feature type="region of interest" description="Disordered" evidence="4">
    <location>
        <begin position="95"/>
        <end position="156"/>
    </location>
</feature>
<accession>A0A1E3PSX3</accession>
<gene>
    <name evidence="5" type="ORF">NADFUDRAFT_49163</name>
</gene>
<dbReference type="Pfam" id="PF15811">
    <property type="entry name" value="SVIP"/>
    <property type="match status" value="1"/>
</dbReference>
<protein>
    <submittedName>
        <fullName evidence="5">Uncharacterized protein</fullName>
    </submittedName>
</protein>
<dbReference type="Proteomes" id="UP000095009">
    <property type="component" value="Unassembled WGS sequence"/>
</dbReference>
<dbReference type="EMBL" id="KV454406">
    <property type="protein sequence ID" value="ODQ68526.1"/>
    <property type="molecule type" value="Genomic_DNA"/>
</dbReference>
<evidence type="ECO:0000313" key="6">
    <source>
        <dbReference type="Proteomes" id="UP000095009"/>
    </source>
</evidence>
<proteinExistence type="predicted"/>
<keyword evidence="3" id="KW-0449">Lipoprotein</keyword>
<evidence type="ECO:0000256" key="2">
    <source>
        <dbReference type="ARBA" id="ARBA00023139"/>
    </source>
</evidence>
<dbReference type="InterPro" id="IPR031632">
    <property type="entry name" value="SVIP"/>
</dbReference>
<evidence type="ECO:0000256" key="4">
    <source>
        <dbReference type="SAM" id="MobiDB-lite"/>
    </source>
</evidence>
<organism evidence="5 6">
    <name type="scientific">Nadsonia fulvescens var. elongata DSM 6958</name>
    <dbReference type="NCBI Taxonomy" id="857566"/>
    <lineage>
        <taxon>Eukaryota</taxon>
        <taxon>Fungi</taxon>
        <taxon>Dikarya</taxon>
        <taxon>Ascomycota</taxon>
        <taxon>Saccharomycotina</taxon>
        <taxon>Dipodascomycetes</taxon>
        <taxon>Dipodascales</taxon>
        <taxon>Dipodascales incertae sedis</taxon>
        <taxon>Nadsonia</taxon>
    </lineage>
</organism>
<reference evidence="5 6" key="1">
    <citation type="journal article" date="2016" name="Proc. Natl. Acad. Sci. U.S.A.">
        <title>Comparative genomics of biotechnologically important yeasts.</title>
        <authorList>
            <person name="Riley R."/>
            <person name="Haridas S."/>
            <person name="Wolfe K.H."/>
            <person name="Lopes M.R."/>
            <person name="Hittinger C.T."/>
            <person name="Goeker M."/>
            <person name="Salamov A.A."/>
            <person name="Wisecaver J.H."/>
            <person name="Long T.M."/>
            <person name="Calvey C.H."/>
            <person name="Aerts A.L."/>
            <person name="Barry K.W."/>
            <person name="Choi C."/>
            <person name="Clum A."/>
            <person name="Coughlan A.Y."/>
            <person name="Deshpande S."/>
            <person name="Douglass A.P."/>
            <person name="Hanson S.J."/>
            <person name="Klenk H.-P."/>
            <person name="LaButti K.M."/>
            <person name="Lapidus A."/>
            <person name="Lindquist E.A."/>
            <person name="Lipzen A.M."/>
            <person name="Meier-Kolthoff J.P."/>
            <person name="Ohm R.A."/>
            <person name="Otillar R.P."/>
            <person name="Pangilinan J.L."/>
            <person name="Peng Y."/>
            <person name="Rokas A."/>
            <person name="Rosa C.A."/>
            <person name="Scheuner C."/>
            <person name="Sibirny A.A."/>
            <person name="Slot J.C."/>
            <person name="Stielow J.B."/>
            <person name="Sun H."/>
            <person name="Kurtzman C.P."/>
            <person name="Blackwell M."/>
            <person name="Grigoriev I.V."/>
            <person name="Jeffries T.W."/>
        </authorList>
    </citation>
    <scope>NUCLEOTIDE SEQUENCE [LARGE SCALE GENOMIC DNA]</scope>
    <source>
        <strain evidence="5 6">DSM 6958</strain>
    </source>
</reference>
<sequence>MGSCLSKSSDTPSASRTRRPPRSKLVNVAAKSKQQSSGYTGQGRRLGGPADASESRPATQEANPHDINVASGSISSSAVEMSELIRPDQVGEDARARAALAAQKRFTTSGTPNSSGKKGKLGEKLDNELRKGKNTLLMEHAREKEAERKNKQLVFD</sequence>
<evidence type="ECO:0000313" key="5">
    <source>
        <dbReference type="EMBL" id="ODQ68526.1"/>
    </source>
</evidence>
<dbReference type="AlphaFoldDB" id="A0A1E3PSX3"/>
<name>A0A1E3PSX3_9ASCO</name>
<feature type="compositionally biased region" description="Basic and acidic residues" evidence="4">
    <location>
        <begin position="139"/>
        <end position="150"/>
    </location>
</feature>
<keyword evidence="1" id="KW-0519">Myristate</keyword>
<keyword evidence="6" id="KW-1185">Reference proteome</keyword>
<feature type="region of interest" description="Disordered" evidence="4">
    <location>
        <begin position="1"/>
        <end position="74"/>
    </location>
</feature>
<evidence type="ECO:0000256" key="1">
    <source>
        <dbReference type="ARBA" id="ARBA00022707"/>
    </source>
</evidence>
<keyword evidence="2" id="KW-0564">Palmitate</keyword>